<dbReference type="eggNOG" id="KOG1208">
    <property type="taxonomic scope" value="Eukaryota"/>
</dbReference>
<dbReference type="EnsemblMetazoa" id="HelroT185121">
    <property type="protein sequence ID" value="HelroP185121"/>
    <property type="gene ID" value="HelroG185121"/>
</dbReference>
<dbReference type="CTD" id="20210003"/>
<dbReference type="OrthoDB" id="191139at2759"/>
<dbReference type="PANTHER" id="PTHR43157:SF31">
    <property type="entry name" value="PHOSPHATIDYLINOSITOL-GLYCAN BIOSYNTHESIS CLASS F PROTEIN"/>
    <property type="match status" value="1"/>
</dbReference>
<dbReference type="SUPFAM" id="SSF51735">
    <property type="entry name" value="NAD(P)-binding Rossmann-fold domains"/>
    <property type="match status" value="1"/>
</dbReference>
<dbReference type="STRING" id="6412.T1FMF4"/>
<dbReference type="InterPro" id="IPR002347">
    <property type="entry name" value="SDR_fam"/>
</dbReference>
<dbReference type="GeneID" id="20210003"/>
<dbReference type="EMBL" id="AMQM01001663">
    <property type="status" value="NOT_ANNOTATED_CDS"/>
    <property type="molecule type" value="Genomic_DNA"/>
</dbReference>
<keyword evidence="1" id="KW-0560">Oxidoreductase</keyword>
<dbReference type="GO" id="GO:0016491">
    <property type="term" value="F:oxidoreductase activity"/>
    <property type="evidence" value="ECO:0007669"/>
    <property type="project" value="UniProtKB-KW"/>
</dbReference>
<keyword evidence="4" id="KW-1185">Reference proteome</keyword>
<evidence type="ECO:0000256" key="1">
    <source>
        <dbReference type="ARBA" id="ARBA00023002"/>
    </source>
</evidence>
<dbReference type="KEGG" id="hro:HELRODRAFT_185121"/>
<proteinExistence type="predicted"/>
<dbReference type="EMBL" id="KB097571">
    <property type="protein sequence ID" value="ESN94573.1"/>
    <property type="molecule type" value="Genomic_DNA"/>
</dbReference>
<dbReference type="FunCoup" id="T1FMF4">
    <property type="interactions" value="178"/>
</dbReference>
<dbReference type="Pfam" id="PF00106">
    <property type="entry name" value="adh_short"/>
    <property type="match status" value="1"/>
</dbReference>
<dbReference type="InParanoid" id="T1FMF4"/>
<dbReference type="HOGENOM" id="CLU_010194_44_5_1"/>
<dbReference type="Gene3D" id="3.40.50.720">
    <property type="entry name" value="NAD(P)-binding Rossmann-like Domain"/>
    <property type="match status" value="1"/>
</dbReference>
<evidence type="ECO:0008006" key="5">
    <source>
        <dbReference type="Google" id="ProtNLM"/>
    </source>
</evidence>
<dbReference type="InterPro" id="IPR036291">
    <property type="entry name" value="NAD(P)-bd_dom_sf"/>
</dbReference>
<dbReference type="AlphaFoldDB" id="T1FMF4"/>
<reference evidence="4" key="1">
    <citation type="submission" date="2012-12" db="EMBL/GenBank/DDBJ databases">
        <authorList>
            <person name="Hellsten U."/>
            <person name="Grimwood J."/>
            <person name="Chapman J.A."/>
            <person name="Shapiro H."/>
            <person name="Aerts A."/>
            <person name="Otillar R.P."/>
            <person name="Terry A.Y."/>
            <person name="Boore J.L."/>
            <person name="Simakov O."/>
            <person name="Marletaz F."/>
            <person name="Cho S.-J."/>
            <person name="Edsinger-Gonzales E."/>
            <person name="Havlak P."/>
            <person name="Kuo D.-H."/>
            <person name="Larsson T."/>
            <person name="Lv J."/>
            <person name="Arendt D."/>
            <person name="Savage R."/>
            <person name="Osoegawa K."/>
            <person name="de Jong P."/>
            <person name="Lindberg D.R."/>
            <person name="Seaver E.C."/>
            <person name="Weisblat D.A."/>
            <person name="Putnam N.H."/>
            <person name="Grigoriev I.V."/>
            <person name="Rokhsar D.S."/>
        </authorList>
    </citation>
    <scope>NUCLEOTIDE SEQUENCE</scope>
</reference>
<dbReference type="PANTHER" id="PTHR43157">
    <property type="entry name" value="PHOSPHATIDYLINOSITOL-GLYCAN BIOSYNTHESIS CLASS F PROTEIN-RELATED"/>
    <property type="match status" value="1"/>
</dbReference>
<evidence type="ECO:0000313" key="3">
    <source>
        <dbReference type="EnsemblMetazoa" id="HelroP185121"/>
    </source>
</evidence>
<protein>
    <recommendedName>
        <fullName evidence="5">Retinol dehydrogenase 14</fullName>
    </recommendedName>
</protein>
<name>T1FMF4_HELRO</name>
<sequence length="314" mass="35004">MWKWVLIGVAGLGIVLIRRRMAGGKCRSKASMINKTVIITGANCGIGRATAFELARRHSRVILACRDVEVGLKVAQEITQKHEGSSVIVKKLDLASFSSIRSFAADINSTESRVDVLINNAGVYHCPFLLTEDGLETQMGVNHFGHFLLTNLLLNKLKSSAPSRIVIVSSGLGAFGSIDLENINSEKSYDKSRTYNNSKLANNLFARELSRRLENTGVSVYCLRPGMVRSKLGRHVEPSWIMKIIFWPISWLLVKSCYEGCQTVVYCSVDSQIEGVNGKFYADCHEEPWNEASNDLNLAQKLWLKSEKLTKLYN</sequence>
<reference evidence="3" key="3">
    <citation type="submission" date="2015-06" db="UniProtKB">
        <authorList>
            <consortium name="EnsemblMetazoa"/>
        </authorList>
    </citation>
    <scope>IDENTIFICATION</scope>
</reference>
<reference evidence="2 4" key="2">
    <citation type="journal article" date="2013" name="Nature">
        <title>Insights into bilaterian evolution from three spiralian genomes.</title>
        <authorList>
            <person name="Simakov O."/>
            <person name="Marletaz F."/>
            <person name="Cho S.J."/>
            <person name="Edsinger-Gonzales E."/>
            <person name="Havlak P."/>
            <person name="Hellsten U."/>
            <person name="Kuo D.H."/>
            <person name="Larsson T."/>
            <person name="Lv J."/>
            <person name="Arendt D."/>
            <person name="Savage R."/>
            <person name="Osoegawa K."/>
            <person name="de Jong P."/>
            <person name="Grimwood J."/>
            <person name="Chapman J.A."/>
            <person name="Shapiro H."/>
            <person name="Aerts A."/>
            <person name="Otillar R.P."/>
            <person name="Terry A.Y."/>
            <person name="Boore J.L."/>
            <person name="Grigoriev I.V."/>
            <person name="Lindberg D.R."/>
            <person name="Seaver E.C."/>
            <person name="Weisblat D.A."/>
            <person name="Putnam N.H."/>
            <person name="Rokhsar D.S."/>
        </authorList>
    </citation>
    <scope>NUCLEOTIDE SEQUENCE</scope>
</reference>
<gene>
    <name evidence="3" type="primary">20210003</name>
    <name evidence="2" type="ORF">HELRODRAFT_185121</name>
</gene>
<dbReference type="Proteomes" id="UP000015101">
    <property type="component" value="Unassembled WGS sequence"/>
</dbReference>
<dbReference type="OMA" id="GAYIDDC"/>
<dbReference type="PRINTS" id="PR00081">
    <property type="entry name" value="GDHRDH"/>
</dbReference>
<accession>T1FMF4</accession>
<evidence type="ECO:0000313" key="2">
    <source>
        <dbReference type="EMBL" id="ESN94573.1"/>
    </source>
</evidence>
<organism evidence="3 4">
    <name type="scientific">Helobdella robusta</name>
    <name type="common">Californian leech</name>
    <dbReference type="NCBI Taxonomy" id="6412"/>
    <lineage>
        <taxon>Eukaryota</taxon>
        <taxon>Metazoa</taxon>
        <taxon>Spiralia</taxon>
        <taxon>Lophotrochozoa</taxon>
        <taxon>Annelida</taxon>
        <taxon>Clitellata</taxon>
        <taxon>Hirudinea</taxon>
        <taxon>Rhynchobdellida</taxon>
        <taxon>Glossiphoniidae</taxon>
        <taxon>Helobdella</taxon>
    </lineage>
</organism>
<evidence type="ECO:0000313" key="4">
    <source>
        <dbReference type="Proteomes" id="UP000015101"/>
    </source>
</evidence>
<dbReference type="RefSeq" id="XP_009027623.1">
    <property type="nucleotide sequence ID" value="XM_009029375.1"/>
</dbReference>